<evidence type="ECO:0000313" key="1">
    <source>
        <dbReference type="EMBL" id="KWX04984.1"/>
    </source>
</evidence>
<proteinExistence type="predicted"/>
<comment type="caution">
    <text evidence="1">The sequence shown here is derived from an EMBL/GenBank/DDBJ whole genome shotgun (WGS) entry which is preliminary data.</text>
</comment>
<accession>A0A132N4G5</accession>
<organism evidence="1 4">
    <name type="scientific">Carbonactinospora thermoautotrophica</name>
    <dbReference type="NCBI Taxonomy" id="1469144"/>
    <lineage>
        <taxon>Bacteria</taxon>
        <taxon>Bacillati</taxon>
        <taxon>Actinomycetota</taxon>
        <taxon>Actinomycetes</taxon>
        <taxon>Kitasatosporales</taxon>
        <taxon>Carbonactinosporaceae</taxon>
        <taxon>Carbonactinospora</taxon>
    </lineage>
</organism>
<dbReference type="Proteomes" id="UP000070659">
    <property type="component" value="Unassembled WGS sequence"/>
</dbReference>
<dbReference type="PATRIC" id="fig|1469144.8.peg.4461"/>
<gene>
    <name evidence="1" type="ORF">TH66_04220</name>
    <name evidence="2" type="ORF">TR74_12600</name>
</gene>
<reference evidence="3" key="1">
    <citation type="submission" date="2015-02" db="EMBL/GenBank/DDBJ databases">
        <title>Physiological reanalysis, assessment of diazotrophy, and genome sequences of multiple isolates of Streptomyces thermoautotrophicus.</title>
        <authorList>
            <person name="MacKellar D.C."/>
            <person name="Lieber L."/>
            <person name="Norman J."/>
            <person name="Bolger A."/>
            <person name="Tobin C."/>
            <person name="Murray J.W."/>
            <person name="Friesen M."/>
            <person name="Prell J."/>
        </authorList>
    </citation>
    <scope>NUCLEOTIDE SEQUENCE [LARGE SCALE GENOMIC DNA]</scope>
    <source>
        <strain evidence="3">UBT1</strain>
    </source>
</reference>
<dbReference type="EMBL" id="JYIK01000917">
    <property type="protein sequence ID" value="KWX08940.1"/>
    <property type="molecule type" value="Genomic_DNA"/>
</dbReference>
<dbReference type="EMBL" id="JYIJ01000013">
    <property type="protein sequence ID" value="KWX04984.1"/>
    <property type="molecule type" value="Genomic_DNA"/>
</dbReference>
<protein>
    <submittedName>
        <fullName evidence="1">Uncharacterized protein</fullName>
    </submittedName>
</protein>
<evidence type="ECO:0000313" key="3">
    <source>
        <dbReference type="Proteomes" id="UP000070598"/>
    </source>
</evidence>
<dbReference type="Proteomes" id="UP000070598">
    <property type="component" value="Unassembled WGS sequence"/>
</dbReference>
<dbReference type="AlphaFoldDB" id="A0A132N4G5"/>
<name>A0A132N4G5_9ACTN</name>
<sequence length="132" mass="14696">MSETAPVNVTVEQGAEFAHLKLPASRSEVWFRAEGGMDPAIWLSFRAPRADVERFLTESGFPPLREGHRSIQVGAEKELDWSLDQLSDYAGAADTVNGVMRQVMVDHADPAAWHVYLFAFRTSFSLPSESSR</sequence>
<evidence type="ECO:0000313" key="2">
    <source>
        <dbReference type="EMBL" id="KWX08940.1"/>
    </source>
</evidence>
<evidence type="ECO:0000313" key="4">
    <source>
        <dbReference type="Proteomes" id="UP000070659"/>
    </source>
</evidence>
<reference evidence="1 4" key="2">
    <citation type="submission" date="2015-02" db="EMBL/GenBank/DDBJ databases">
        <title>Physiological reanalysis, assessment of diazotrophy, and genome sequences of multiple isolates of Streptomyces thermoautotrophicus.</title>
        <authorList>
            <person name="MacKellar D.C."/>
            <person name="Lieber L."/>
            <person name="Norman J."/>
            <person name="Bolger A."/>
            <person name="Tobin C."/>
            <person name="Murray J.W."/>
            <person name="Prell J."/>
        </authorList>
    </citation>
    <scope>NUCLEOTIDE SEQUENCE [LARGE SCALE GENOMIC DNA]</scope>
    <source>
        <strain evidence="1 4">UBT1</strain>
    </source>
</reference>